<evidence type="ECO:0000313" key="9">
    <source>
        <dbReference type="EMBL" id="CAB4820192.1"/>
    </source>
</evidence>
<dbReference type="HAMAP" id="MF_02040">
    <property type="entry name" value="Mrp_NBP35"/>
    <property type="match status" value="1"/>
</dbReference>
<evidence type="ECO:0000256" key="3">
    <source>
        <dbReference type="ARBA" id="ARBA00022840"/>
    </source>
</evidence>
<dbReference type="InterPro" id="IPR019591">
    <property type="entry name" value="Mrp/NBP35_ATP-bd"/>
</dbReference>
<dbReference type="EMBL" id="CAEZYH010000036">
    <property type="protein sequence ID" value="CAB4720394.1"/>
    <property type="molecule type" value="Genomic_DNA"/>
</dbReference>
<evidence type="ECO:0000256" key="2">
    <source>
        <dbReference type="ARBA" id="ARBA00022741"/>
    </source>
</evidence>
<organism evidence="11">
    <name type="scientific">freshwater metagenome</name>
    <dbReference type="NCBI Taxonomy" id="449393"/>
    <lineage>
        <taxon>unclassified sequences</taxon>
        <taxon>metagenomes</taxon>
        <taxon>ecological metagenomes</taxon>
    </lineage>
</organism>
<dbReference type="GO" id="GO:0016226">
    <property type="term" value="P:iron-sulfur cluster assembly"/>
    <property type="evidence" value="ECO:0007669"/>
    <property type="project" value="InterPro"/>
</dbReference>
<gene>
    <name evidence="7" type="ORF">UFOPK2658_00981</name>
    <name evidence="8" type="ORF">UFOPK2880_00615</name>
    <name evidence="9" type="ORF">UFOPK3004_01785</name>
    <name evidence="10" type="ORF">UFOPK3304_00868</name>
    <name evidence="11" type="ORF">UFOPK3494_00779</name>
</gene>
<keyword evidence="2" id="KW-0547">Nucleotide-binding</keyword>
<dbReference type="InterPro" id="IPR002744">
    <property type="entry name" value="MIP18-like"/>
</dbReference>
<dbReference type="Gene3D" id="3.40.50.300">
    <property type="entry name" value="P-loop containing nucleotide triphosphate hydrolases"/>
    <property type="match status" value="1"/>
</dbReference>
<evidence type="ECO:0000313" key="11">
    <source>
        <dbReference type="EMBL" id="CAB4897868.1"/>
    </source>
</evidence>
<dbReference type="SUPFAM" id="SSF117916">
    <property type="entry name" value="Fe-S cluster assembly (FSCA) domain-like"/>
    <property type="match status" value="1"/>
</dbReference>
<dbReference type="GO" id="GO:0140663">
    <property type="term" value="F:ATP-dependent FeS chaperone activity"/>
    <property type="evidence" value="ECO:0007669"/>
    <property type="project" value="InterPro"/>
</dbReference>
<keyword evidence="1" id="KW-0479">Metal-binding</keyword>
<evidence type="ECO:0000259" key="6">
    <source>
        <dbReference type="Pfam" id="PF01883"/>
    </source>
</evidence>
<sequence>MVLLKWVLGSPRPMVRSVFTQYLPSEHLSYRYHEAMSTMRVPPSIEEVTNLLRAVIDPELGSDIVELGMAYCAEVSDRGEVVVAVKLTIGGCPLRGQIKKDIESRVATHPGVSHVKIEWGEMNAEERSATMAKARWNAKENAKETAIPATTRILAIASGKGGVGKSSVTVNLAASIAAKGFTVGVLDADIWGFSVPRMLGLDQRLEAEHDPISDRPKIQPNQRVVGKGLLKVVSTGFLVENESTALMWRGLMLTKAVEQFLNDVAWGELDYLLIDMPPGTGDVQMGLARMLPRTDMIIVTTPAVSAQKVAIRAADMARRSYLRIAGVIENMSAFVCDHGTSYPLFGTGGGQALADEIGAPLLGQVPIESSVAEGGDIGEPVSLAGIGPAADAFRAIATLIVTETVPPVQMADCSARTFSESEVSLRPREK</sequence>
<evidence type="ECO:0000313" key="8">
    <source>
        <dbReference type="EMBL" id="CAB4767520.1"/>
    </source>
</evidence>
<evidence type="ECO:0000256" key="5">
    <source>
        <dbReference type="ARBA" id="ARBA00023014"/>
    </source>
</evidence>
<keyword evidence="3" id="KW-0067">ATP-binding</keyword>
<dbReference type="EMBL" id="CAFBLJ010000037">
    <property type="protein sequence ID" value="CAB4868574.1"/>
    <property type="molecule type" value="Genomic_DNA"/>
</dbReference>
<dbReference type="PANTHER" id="PTHR42961:SF2">
    <property type="entry name" value="IRON-SULFUR PROTEIN NUBPL"/>
    <property type="match status" value="1"/>
</dbReference>
<dbReference type="EMBL" id="CAEZZP010000026">
    <property type="protein sequence ID" value="CAB4767520.1"/>
    <property type="molecule type" value="Genomic_DNA"/>
</dbReference>
<dbReference type="GO" id="GO:0005524">
    <property type="term" value="F:ATP binding"/>
    <property type="evidence" value="ECO:0007669"/>
    <property type="project" value="UniProtKB-KW"/>
</dbReference>
<evidence type="ECO:0000313" key="7">
    <source>
        <dbReference type="EMBL" id="CAB4720394.1"/>
    </source>
</evidence>
<dbReference type="Pfam" id="PF01883">
    <property type="entry name" value="FeS_assembly_P"/>
    <property type="match status" value="1"/>
</dbReference>
<keyword evidence="5" id="KW-0411">Iron-sulfur</keyword>
<dbReference type="PANTHER" id="PTHR42961">
    <property type="entry name" value="IRON-SULFUR PROTEIN NUBPL"/>
    <property type="match status" value="1"/>
</dbReference>
<dbReference type="InterPro" id="IPR044304">
    <property type="entry name" value="NUBPL-like"/>
</dbReference>
<keyword evidence="4" id="KW-0408">Iron</keyword>
<protein>
    <submittedName>
        <fullName evidence="11">Unannotated protein</fullName>
    </submittedName>
</protein>
<feature type="domain" description="MIP18 family-like" evidence="6">
    <location>
        <begin position="46"/>
        <end position="117"/>
    </location>
</feature>
<dbReference type="GO" id="GO:0046872">
    <property type="term" value="F:metal ion binding"/>
    <property type="evidence" value="ECO:0007669"/>
    <property type="project" value="UniProtKB-KW"/>
</dbReference>
<dbReference type="AlphaFoldDB" id="A0A6J7FV27"/>
<dbReference type="InterPro" id="IPR034904">
    <property type="entry name" value="FSCA_dom_sf"/>
</dbReference>
<dbReference type="SUPFAM" id="SSF52540">
    <property type="entry name" value="P-loop containing nucleoside triphosphate hydrolases"/>
    <property type="match status" value="1"/>
</dbReference>
<dbReference type="PROSITE" id="PS01215">
    <property type="entry name" value="MRP"/>
    <property type="match status" value="1"/>
</dbReference>
<name>A0A6J7FV27_9ZZZZ</name>
<dbReference type="Gene3D" id="3.30.300.130">
    <property type="entry name" value="Fe-S cluster assembly (FSCA)"/>
    <property type="match status" value="1"/>
</dbReference>
<dbReference type="Pfam" id="PF10609">
    <property type="entry name" value="ParA"/>
    <property type="match status" value="1"/>
</dbReference>
<dbReference type="InterPro" id="IPR033756">
    <property type="entry name" value="YlxH/NBP35"/>
</dbReference>
<evidence type="ECO:0000313" key="10">
    <source>
        <dbReference type="EMBL" id="CAB4868574.1"/>
    </source>
</evidence>
<dbReference type="EMBL" id="CAFAAL010000232">
    <property type="protein sequence ID" value="CAB4820192.1"/>
    <property type="molecule type" value="Genomic_DNA"/>
</dbReference>
<evidence type="ECO:0000256" key="1">
    <source>
        <dbReference type="ARBA" id="ARBA00022723"/>
    </source>
</evidence>
<dbReference type="InterPro" id="IPR000808">
    <property type="entry name" value="Mrp-like_CS"/>
</dbReference>
<accession>A0A6J7FV27</accession>
<dbReference type="InterPro" id="IPR027417">
    <property type="entry name" value="P-loop_NTPase"/>
</dbReference>
<evidence type="ECO:0000256" key="4">
    <source>
        <dbReference type="ARBA" id="ARBA00023004"/>
    </source>
</evidence>
<dbReference type="GO" id="GO:0051539">
    <property type="term" value="F:4 iron, 4 sulfur cluster binding"/>
    <property type="evidence" value="ECO:0007669"/>
    <property type="project" value="TreeGrafter"/>
</dbReference>
<proteinExistence type="inferred from homology"/>
<reference evidence="11" key="1">
    <citation type="submission" date="2020-05" db="EMBL/GenBank/DDBJ databases">
        <authorList>
            <person name="Chiriac C."/>
            <person name="Salcher M."/>
            <person name="Ghai R."/>
            <person name="Kavagutti S V."/>
        </authorList>
    </citation>
    <scope>NUCLEOTIDE SEQUENCE</scope>
</reference>
<dbReference type="EMBL" id="CAFBMF010000037">
    <property type="protein sequence ID" value="CAB4897868.1"/>
    <property type="molecule type" value="Genomic_DNA"/>
</dbReference>
<dbReference type="CDD" id="cd02037">
    <property type="entry name" value="Mrp_NBP35"/>
    <property type="match status" value="1"/>
</dbReference>